<feature type="region of interest" description="Disordered" evidence="5">
    <location>
        <begin position="150"/>
        <end position="209"/>
    </location>
</feature>
<dbReference type="InterPro" id="IPR038765">
    <property type="entry name" value="Papain-like_cys_pep_sf"/>
</dbReference>
<dbReference type="PANTHER" id="PTHR47359:SF3">
    <property type="entry name" value="NLP_P60 DOMAIN-CONTAINING PROTEIN-RELATED"/>
    <property type="match status" value="1"/>
</dbReference>
<keyword evidence="8" id="KW-1185">Reference proteome</keyword>
<feature type="compositionally biased region" description="Basic and acidic residues" evidence="5">
    <location>
        <begin position="189"/>
        <end position="207"/>
    </location>
</feature>
<feature type="compositionally biased region" description="Low complexity" evidence="5">
    <location>
        <begin position="177"/>
        <end position="188"/>
    </location>
</feature>
<dbReference type="InterPro" id="IPR000064">
    <property type="entry name" value="NLP_P60_dom"/>
</dbReference>
<dbReference type="AlphaFoldDB" id="A0A1J4P1R3"/>
<dbReference type="OrthoDB" id="5177647at2"/>
<evidence type="ECO:0000259" key="6">
    <source>
        <dbReference type="PROSITE" id="PS51935"/>
    </source>
</evidence>
<comment type="similarity">
    <text evidence="1">Belongs to the peptidase C40 family.</text>
</comment>
<protein>
    <recommendedName>
        <fullName evidence="6">NlpC/P60 domain-containing protein</fullName>
    </recommendedName>
</protein>
<dbReference type="RefSeq" id="WP_046585788.1">
    <property type="nucleotide sequence ID" value="NZ_LAVA02000026.1"/>
</dbReference>
<feature type="region of interest" description="Disordered" evidence="5">
    <location>
        <begin position="1"/>
        <end position="56"/>
    </location>
</feature>
<keyword evidence="3" id="KW-0378">Hydrolase</keyword>
<evidence type="ECO:0000256" key="3">
    <source>
        <dbReference type="ARBA" id="ARBA00022801"/>
    </source>
</evidence>
<dbReference type="PROSITE" id="PS51935">
    <property type="entry name" value="NLPC_P60"/>
    <property type="match status" value="1"/>
</dbReference>
<dbReference type="STRING" id="1428628.WN71_012575"/>
<keyword evidence="2" id="KW-0645">Protease</keyword>
<evidence type="ECO:0000256" key="1">
    <source>
        <dbReference type="ARBA" id="ARBA00007074"/>
    </source>
</evidence>
<feature type="region of interest" description="Disordered" evidence="5">
    <location>
        <begin position="234"/>
        <end position="254"/>
    </location>
</feature>
<evidence type="ECO:0000256" key="5">
    <source>
        <dbReference type="SAM" id="MobiDB-lite"/>
    </source>
</evidence>
<feature type="compositionally biased region" description="Low complexity" evidence="5">
    <location>
        <begin position="20"/>
        <end position="30"/>
    </location>
</feature>
<organism evidence="7 8">
    <name type="scientific">Streptomyces mangrovisoli</name>
    <dbReference type="NCBI Taxonomy" id="1428628"/>
    <lineage>
        <taxon>Bacteria</taxon>
        <taxon>Bacillati</taxon>
        <taxon>Actinomycetota</taxon>
        <taxon>Actinomycetes</taxon>
        <taxon>Kitasatosporales</taxon>
        <taxon>Streptomycetaceae</taxon>
        <taxon>Streptomyces</taxon>
    </lineage>
</organism>
<dbReference type="PANTHER" id="PTHR47359">
    <property type="entry name" value="PEPTIDOGLYCAN DL-ENDOPEPTIDASE CWLO"/>
    <property type="match status" value="1"/>
</dbReference>
<evidence type="ECO:0000256" key="4">
    <source>
        <dbReference type="ARBA" id="ARBA00022807"/>
    </source>
</evidence>
<dbReference type="EMBL" id="LAVA02000026">
    <property type="protein sequence ID" value="OIJ67421.1"/>
    <property type="molecule type" value="Genomic_DNA"/>
</dbReference>
<sequence>MASHRKSRPLGQRVTGPGTSAAAEAASAYADLVSRAAEAASEGTAPEDEGGPSLAEVGKKIDAFYLQSEPAAVRSEATRERTGKQRTLVSALLDDVAKRTQMLNTARERFGALTGTQYRTDTSAQDTAALLLANTPEDYFGQEQLMSRLTERQKQAVDTGGTAQQPAAAEDPRRRAAAGAVRQPAAAREPGRARRGVEPPAESRDGDALVTAKSTVQKKLAHARALLSKLDAVGAGRVPPRSPDPADRAGPVGAPYPAAGTAASPYTTEAVGAPYAAAQAVGSPYAYATQTPGAPYGTETAGTPYGTETAGAPYPAAPGASPYPAHPGGAWDAAKAEQAVAFARAQLGKPSLWGAAGPGSYDCSGLTQAAWKAAGVALPRAVHDQARAGVAVPLADARPGDLIFFDGGIGHVGIHIGDGMMIHAPNPGAYVREDSVHHLGETIIHSVVRVA</sequence>
<gene>
    <name evidence="7" type="ORF">WN71_012575</name>
</gene>
<evidence type="ECO:0000256" key="2">
    <source>
        <dbReference type="ARBA" id="ARBA00022670"/>
    </source>
</evidence>
<name>A0A1J4P1R3_9ACTN</name>
<keyword evidence="4" id="KW-0788">Thiol protease</keyword>
<accession>A0A1J4P1R3</accession>
<dbReference type="InterPro" id="IPR051794">
    <property type="entry name" value="PG_Endopeptidase_C40"/>
</dbReference>
<reference evidence="7" key="1">
    <citation type="submission" date="2016-10" db="EMBL/GenBank/DDBJ databases">
        <title>Genome sequence of Streptomyces mangrovisoli MUSC 149.</title>
        <authorList>
            <person name="Lee L.-H."/>
            <person name="Ser H.-L."/>
        </authorList>
    </citation>
    <scope>NUCLEOTIDE SEQUENCE [LARGE SCALE GENOMIC DNA]</scope>
    <source>
        <strain evidence="7">MUSC 149</strain>
    </source>
</reference>
<evidence type="ECO:0000313" key="7">
    <source>
        <dbReference type="EMBL" id="OIJ67421.1"/>
    </source>
</evidence>
<dbReference type="Proteomes" id="UP000034196">
    <property type="component" value="Unassembled WGS sequence"/>
</dbReference>
<dbReference type="GO" id="GO:0008234">
    <property type="term" value="F:cysteine-type peptidase activity"/>
    <property type="evidence" value="ECO:0007669"/>
    <property type="project" value="UniProtKB-KW"/>
</dbReference>
<dbReference type="GO" id="GO:0006508">
    <property type="term" value="P:proteolysis"/>
    <property type="evidence" value="ECO:0007669"/>
    <property type="project" value="UniProtKB-KW"/>
</dbReference>
<evidence type="ECO:0000313" key="8">
    <source>
        <dbReference type="Proteomes" id="UP000034196"/>
    </source>
</evidence>
<proteinExistence type="inferred from homology"/>
<feature type="domain" description="NlpC/P60" evidence="6">
    <location>
        <begin position="333"/>
        <end position="451"/>
    </location>
</feature>
<dbReference type="Gene3D" id="3.90.1720.10">
    <property type="entry name" value="endopeptidase domain like (from Nostoc punctiforme)"/>
    <property type="match status" value="1"/>
</dbReference>
<dbReference type="Pfam" id="PF00877">
    <property type="entry name" value="NLPC_P60"/>
    <property type="match status" value="1"/>
</dbReference>
<dbReference type="SUPFAM" id="SSF54001">
    <property type="entry name" value="Cysteine proteinases"/>
    <property type="match status" value="1"/>
</dbReference>
<comment type="caution">
    <text evidence="7">The sequence shown here is derived from an EMBL/GenBank/DDBJ whole genome shotgun (WGS) entry which is preliminary data.</text>
</comment>